<dbReference type="Proteomes" id="UP000765509">
    <property type="component" value="Unassembled WGS sequence"/>
</dbReference>
<sequence>MSFQQLIKQDEVQPSGFFEFKVECFSNLIESIQKKFWQDTQYKSILQELGKGKSVQDYSLDSSSQLLLFKDLVVVPDDPSIQLSILQKHHDSSVAGHHGKENTPKTVKGD</sequence>
<name>A0A9Q3IMN8_9BASI</name>
<reference evidence="2" key="1">
    <citation type="submission" date="2021-03" db="EMBL/GenBank/DDBJ databases">
        <title>Draft genome sequence of rust myrtle Austropuccinia psidii MF-1, a brazilian biotype.</title>
        <authorList>
            <person name="Quecine M.C."/>
            <person name="Pachon D.M.R."/>
            <person name="Bonatelli M.L."/>
            <person name="Correr F.H."/>
            <person name="Franceschini L.M."/>
            <person name="Leite T.F."/>
            <person name="Margarido G.R.A."/>
            <person name="Almeida C.A."/>
            <person name="Ferrarezi J.A."/>
            <person name="Labate C.A."/>
        </authorList>
    </citation>
    <scope>NUCLEOTIDE SEQUENCE</scope>
    <source>
        <strain evidence="2">MF-1</strain>
    </source>
</reference>
<gene>
    <name evidence="2" type="ORF">O181_084825</name>
</gene>
<organism evidence="2 3">
    <name type="scientific">Austropuccinia psidii MF-1</name>
    <dbReference type="NCBI Taxonomy" id="1389203"/>
    <lineage>
        <taxon>Eukaryota</taxon>
        <taxon>Fungi</taxon>
        <taxon>Dikarya</taxon>
        <taxon>Basidiomycota</taxon>
        <taxon>Pucciniomycotina</taxon>
        <taxon>Pucciniomycetes</taxon>
        <taxon>Pucciniales</taxon>
        <taxon>Sphaerophragmiaceae</taxon>
        <taxon>Austropuccinia</taxon>
    </lineage>
</organism>
<protein>
    <submittedName>
        <fullName evidence="2">Uncharacterized protein</fullName>
    </submittedName>
</protein>
<dbReference type="AlphaFoldDB" id="A0A9Q3IMN8"/>
<evidence type="ECO:0000313" key="2">
    <source>
        <dbReference type="EMBL" id="MBW0545110.1"/>
    </source>
</evidence>
<accession>A0A9Q3IMN8</accession>
<dbReference type="EMBL" id="AVOT02049981">
    <property type="protein sequence ID" value="MBW0545110.1"/>
    <property type="molecule type" value="Genomic_DNA"/>
</dbReference>
<evidence type="ECO:0000313" key="3">
    <source>
        <dbReference type="Proteomes" id="UP000765509"/>
    </source>
</evidence>
<proteinExistence type="predicted"/>
<dbReference type="OrthoDB" id="4499277at2759"/>
<evidence type="ECO:0000256" key="1">
    <source>
        <dbReference type="SAM" id="MobiDB-lite"/>
    </source>
</evidence>
<feature type="region of interest" description="Disordered" evidence="1">
    <location>
        <begin position="91"/>
        <end position="110"/>
    </location>
</feature>
<comment type="caution">
    <text evidence="2">The sequence shown here is derived from an EMBL/GenBank/DDBJ whole genome shotgun (WGS) entry which is preliminary data.</text>
</comment>
<keyword evidence="3" id="KW-1185">Reference proteome</keyword>